<dbReference type="NCBIfam" id="NF004531">
    <property type="entry name" value="PRK05878.1"/>
    <property type="match status" value="1"/>
</dbReference>
<keyword evidence="12" id="KW-0067">ATP-binding</keyword>
<dbReference type="Gene3D" id="1.20.80.30">
    <property type="match status" value="1"/>
</dbReference>
<dbReference type="InterPro" id="IPR018274">
    <property type="entry name" value="PEP_util_AS"/>
</dbReference>
<dbReference type="EC" id="2.7.9.1" evidence="5 14"/>
<evidence type="ECO:0000256" key="8">
    <source>
        <dbReference type="ARBA" id="ARBA00022679"/>
    </source>
</evidence>
<dbReference type="PANTHER" id="PTHR22931:SF9">
    <property type="entry name" value="PYRUVATE, PHOSPHATE DIKINASE 1, CHLOROPLASTIC"/>
    <property type="match status" value="1"/>
</dbReference>
<comment type="catalytic activity">
    <reaction evidence="14">
        <text>pyruvate + phosphate + ATP = phosphoenolpyruvate + AMP + diphosphate + H(+)</text>
        <dbReference type="Rhea" id="RHEA:10756"/>
        <dbReference type="ChEBI" id="CHEBI:15361"/>
        <dbReference type="ChEBI" id="CHEBI:15378"/>
        <dbReference type="ChEBI" id="CHEBI:30616"/>
        <dbReference type="ChEBI" id="CHEBI:33019"/>
        <dbReference type="ChEBI" id="CHEBI:43474"/>
        <dbReference type="ChEBI" id="CHEBI:58702"/>
        <dbReference type="ChEBI" id="CHEBI:456215"/>
        <dbReference type="EC" id="2.7.9.1"/>
    </reaction>
</comment>
<dbReference type="SUPFAM" id="SSF52009">
    <property type="entry name" value="Phosphohistidine domain"/>
    <property type="match status" value="1"/>
</dbReference>
<keyword evidence="8" id="KW-0808">Transferase</keyword>
<evidence type="ECO:0000256" key="12">
    <source>
        <dbReference type="ARBA" id="ARBA00022840"/>
    </source>
</evidence>
<dbReference type="InterPro" id="IPR023151">
    <property type="entry name" value="PEP_util_CS"/>
</dbReference>
<proteinExistence type="inferred from homology"/>
<accession>A0ABZ0UNP4</accession>
<sequence length="897" mass="98792">MNKQNFAKKYVYNFGAVTEGDDSVRHVLGNKGAGLAQMCKIQIPVPPGFTISTEACNEYAQNSNSLPNHVKSQVKSALELLETETRLKLGDANTPLLVSVRSGAQISMPGMMETILNLGLNDITVEGLARSTNNPKFAYDCYRRYIEMYSHVVLKIDKIKFENTFHNRKNLLDIKEDCDLSVDDIKMVISEYKDIVKVASGKSFPQDIEEQLWMAIAAVFQSWNTPRAVKYREIYGITDNLGTAVNVQTMVFGNKGNNSATGVTFTRNPSTGEKEIFGEFLINAQGEDIVSGVKTPNPINISSKEPDLNNVPSMEELMPQAYGELKNILQKLERHYNDMQDVEFTVEEGKCWILQTRSGKRTATAAIRIAIDMLNEGILNKNQVLNSIEPNLVEKILHPNLDPKALKTLLTKGLPASPGAASGKIALSSERAETMARNDNVILVRNETSPEDIGGIDASSGVLTGRGGMTSHAAVVARGMGKPCITGASEILVNTKTNTLKINDAVLSEGDYITINGATGEVFLGSVATIQPKLDGYFKDLVTIAESVALLKVMANAETIKDAQTAKSFGAEGIGLCRTEHMFFQTDRINIFRKMILSNNKSSRISILNELLPFQQDDFYQLFKIMDGLPVTIRLLDPPLHEFLPDGEQELLHISKSMSISLQNVQDSANMLKEVNPMLGHRGCRLAITYPEIYQMQVKAILKAAYDVKHEGINVIPEIMVPLVMNGIEFLKMKKLIIDTAEELEKELGVKIDYKIGSMIELPAAAINAGEIAKEADFISFGTNDLTQTVLGISRDDAGKFLREYMDKDIFKKDPFSSIDQKTVGKLLTMAVLESRKSNPKIKIGICGEHAGDPNSIEFFDSIKVDYVSCSPFRIPVAKVAVGKYGSVASVKIQCKK</sequence>
<keyword evidence="11" id="KW-0418">Kinase</keyword>
<reference evidence="18 19" key="1">
    <citation type="submission" date="2022-11" db="EMBL/GenBank/DDBJ databases">
        <title>Host association and intracellularity evolved multiple times independently in the Rickettsiales.</title>
        <authorList>
            <person name="Castelli M."/>
            <person name="Nardi T."/>
            <person name="Gammuto L."/>
            <person name="Bellinzona G."/>
            <person name="Sabaneyeva E."/>
            <person name="Potekhin A."/>
            <person name="Serra V."/>
            <person name="Petroni G."/>
            <person name="Sassera D."/>
        </authorList>
    </citation>
    <scope>NUCLEOTIDE SEQUENCE [LARGE SCALE GENOMIC DNA]</scope>
    <source>
        <strain evidence="18 19">NDG2</strain>
    </source>
</reference>
<dbReference type="InterPro" id="IPR013815">
    <property type="entry name" value="ATP_grasp_subdomain_1"/>
</dbReference>
<dbReference type="Gene3D" id="3.30.470.20">
    <property type="entry name" value="ATP-grasp fold, B domain"/>
    <property type="match status" value="1"/>
</dbReference>
<organism evidence="18 19">
    <name type="scientific">Candidatus Bandiella euplotis</name>
    <dbReference type="NCBI Taxonomy" id="1664265"/>
    <lineage>
        <taxon>Bacteria</taxon>
        <taxon>Pseudomonadati</taxon>
        <taxon>Pseudomonadota</taxon>
        <taxon>Alphaproteobacteria</taxon>
        <taxon>Rickettsiales</taxon>
        <taxon>Candidatus Midichloriaceae</taxon>
        <taxon>Candidatus Bandiella</taxon>
    </lineage>
</organism>
<dbReference type="InterPro" id="IPR040442">
    <property type="entry name" value="Pyrv_kinase-like_dom_sf"/>
</dbReference>
<evidence type="ECO:0000313" key="19">
    <source>
        <dbReference type="Proteomes" id="UP001327219"/>
    </source>
</evidence>
<name>A0ABZ0UNP4_9RICK</name>
<dbReference type="Pfam" id="PF01326">
    <property type="entry name" value="PPDK_N"/>
    <property type="match status" value="2"/>
</dbReference>
<feature type="domain" description="Pyruvate phosphate dikinase AMP/ATP-binding" evidence="16">
    <location>
        <begin position="64"/>
        <end position="305"/>
    </location>
</feature>
<keyword evidence="13" id="KW-0460">Magnesium</keyword>
<dbReference type="NCBIfam" id="TIGR01828">
    <property type="entry name" value="pyru_phos_dikin"/>
    <property type="match status" value="1"/>
</dbReference>
<dbReference type="PROSITE" id="PS00370">
    <property type="entry name" value="PEP_ENZYMES_PHOS_SITE"/>
    <property type="match status" value="1"/>
</dbReference>
<evidence type="ECO:0000259" key="17">
    <source>
        <dbReference type="Pfam" id="PF02896"/>
    </source>
</evidence>
<comment type="similarity">
    <text evidence="3 14">Belongs to the PEP-utilizing enzyme family.</text>
</comment>
<comment type="subunit">
    <text evidence="4">Homodimer.</text>
</comment>
<dbReference type="PIRSF" id="PIRSF000853">
    <property type="entry name" value="PPDK"/>
    <property type="match status" value="1"/>
</dbReference>
<dbReference type="RefSeq" id="WP_323733258.1">
    <property type="nucleotide sequence ID" value="NZ_CP110820.1"/>
</dbReference>
<dbReference type="PROSITE" id="PS00742">
    <property type="entry name" value="PEP_ENZYMES_2"/>
    <property type="match status" value="1"/>
</dbReference>
<keyword evidence="18" id="KW-0670">Pyruvate</keyword>
<evidence type="ECO:0000256" key="7">
    <source>
        <dbReference type="ARBA" id="ARBA00022553"/>
    </source>
</evidence>
<dbReference type="SUPFAM" id="SSF51621">
    <property type="entry name" value="Phosphoenolpyruvate/pyruvate domain"/>
    <property type="match status" value="1"/>
</dbReference>
<dbReference type="Proteomes" id="UP001327219">
    <property type="component" value="Chromosome"/>
</dbReference>
<evidence type="ECO:0000256" key="1">
    <source>
        <dbReference type="ARBA" id="ARBA00001946"/>
    </source>
</evidence>
<feature type="domain" description="Pyruvate phosphate dikinase AMP/ATP-binding" evidence="16">
    <location>
        <begin position="317"/>
        <end position="373"/>
    </location>
</feature>
<dbReference type="Pfam" id="PF02896">
    <property type="entry name" value="PEP-utilizers_C"/>
    <property type="match status" value="1"/>
</dbReference>
<dbReference type="Pfam" id="PF00391">
    <property type="entry name" value="PEP-utilizers"/>
    <property type="match status" value="1"/>
</dbReference>
<evidence type="ECO:0000256" key="14">
    <source>
        <dbReference type="PIRNR" id="PIRNR000853"/>
    </source>
</evidence>
<evidence type="ECO:0000256" key="4">
    <source>
        <dbReference type="ARBA" id="ARBA00011738"/>
    </source>
</evidence>
<dbReference type="PANTHER" id="PTHR22931">
    <property type="entry name" value="PHOSPHOENOLPYRUVATE DIKINASE-RELATED"/>
    <property type="match status" value="1"/>
</dbReference>
<comment type="function">
    <text evidence="2">Catalyzes the reversible phosphorylation of pyruvate and phosphate.</text>
</comment>
<gene>
    <name evidence="18" type="ORF">Bandiella_00579</name>
</gene>
<dbReference type="InterPro" id="IPR002192">
    <property type="entry name" value="PPDK_AMP/ATP-bd"/>
</dbReference>
<dbReference type="Gene3D" id="3.20.20.60">
    <property type="entry name" value="Phosphoenolpyruvate-binding domains"/>
    <property type="match status" value="1"/>
</dbReference>
<evidence type="ECO:0000256" key="6">
    <source>
        <dbReference type="ARBA" id="ARBA00020138"/>
    </source>
</evidence>
<keyword evidence="19" id="KW-1185">Reference proteome</keyword>
<dbReference type="InterPro" id="IPR015813">
    <property type="entry name" value="Pyrv/PenolPyrv_kinase-like_dom"/>
</dbReference>
<keyword evidence="9" id="KW-0479">Metal-binding</keyword>
<evidence type="ECO:0000256" key="5">
    <source>
        <dbReference type="ARBA" id="ARBA00011994"/>
    </source>
</evidence>
<keyword evidence="7" id="KW-0597">Phosphoprotein</keyword>
<evidence type="ECO:0000256" key="9">
    <source>
        <dbReference type="ARBA" id="ARBA00022723"/>
    </source>
</evidence>
<evidence type="ECO:0000259" key="15">
    <source>
        <dbReference type="Pfam" id="PF00391"/>
    </source>
</evidence>
<feature type="domain" description="PEP-utilising enzyme C-terminal" evidence="17">
    <location>
        <begin position="536"/>
        <end position="882"/>
    </location>
</feature>
<feature type="domain" description="PEP-utilising enzyme mobile" evidence="15">
    <location>
        <begin position="439"/>
        <end position="520"/>
    </location>
</feature>
<evidence type="ECO:0000313" key="18">
    <source>
        <dbReference type="EMBL" id="WPX96465.1"/>
    </source>
</evidence>
<evidence type="ECO:0000256" key="3">
    <source>
        <dbReference type="ARBA" id="ARBA00007837"/>
    </source>
</evidence>
<dbReference type="Gene3D" id="3.50.30.10">
    <property type="entry name" value="Phosphohistidine domain"/>
    <property type="match status" value="1"/>
</dbReference>
<evidence type="ECO:0000256" key="10">
    <source>
        <dbReference type="ARBA" id="ARBA00022741"/>
    </source>
</evidence>
<dbReference type="EMBL" id="CP110820">
    <property type="protein sequence ID" value="WPX96465.1"/>
    <property type="molecule type" value="Genomic_DNA"/>
</dbReference>
<dbReference type="Gene3D" id="3.30.1490.20">
    <property type="entry name" value="ATP-grasp fold, A domain"/>
    <property type="match status" value="1"/>
</dbReference>
<keyword evidence="10" id="KW-0547">Nucleotide-binding</keyword>
<dbReference type="InterPro" id="IPR010121">
    <property type="entry name" value="Pyruvate_phosphate_dikinase"/>
</dbReference>
<dbReference type="InterPro" id="IPR008279">
    <property type="entry name" value="PEP-util_enz_mobile_dom"/>
</dbReference>
<evidence type="ECO:0000256" key="11">
    <source>
        <dbReference type="ARBA" id="ARBA00022777"/>
    </source>
</evidence>
<dbReference type="SUPFAM" id="SSF56059">
    <property type="entry name" value="Glutathione synthetase ATP-binding domain-like"/>
    <property type="match status" value="1"/>
</dbReference>
<comment type="cofactor">
    <cofactor evidence="1 14">
        <name>Mg(2+)</name>
        <dbReference type="ChEBI" id="CHEBI:18420"/>
    </cofactor>
</comment>
<evidence type="ECO:0000256" key="2">
    <source>
        <dbReference type="ARBA" id="ARBA00003144"/>
    </source>
</evidence>
<dbReference type="Gene3D" id="1.10.189.10">
    <property type="entry name" value="Pyruvate Phosphate Dikinase, domain 2"/>
    <property type="match status" value="1"/>
</dbReference>
<protein>
    <recommendedName>
        <fullName evidence="6 14">Pyruvate, phosphate dikinase</fullName>
        <ecNumber evidence="5 14">2.7.9.1</ecNumber>
    </recommendedName>
</protein>
<evidence type="ECO:0000256" key="13">
    <source>
        <dbReference type="ARBA" id="ARBA00022842"/>
    </source>
</evidence>
<dbReference type="InterPro" id="IPR036637">
    <property type="entry name" value="Phosphohistidine_dom_sf"/>
</dbReference>
<dbReference type="InterPro" id="IPR000121">
    <property type="entry name" value="PEP_util_C"/>
</dbReference>
<evidence type="ECO:0000259" key="16">
    <source>
        <dbReference type="Pfam" id="PF01326"/>
    </source>
</evidence>